<dbReference type="HOGENOM" id="CLU_1572276_0_0_1"/>
<evidence type="ECO:0000256" key="1">
    <source>
        <dbReference type="SAM" id="SignalP"/>
    </source>
</evidence>
<organism evidence="3">
    <name type="scientific">Drosophila persimilis</name>
    <name type="common">Fruit fly</name>
    <dbReference type="NCBI Taxonomy" id="7234"/>
    <lineage>
        <taxon>Eukaryota</taxon>
        <taxon>Metazoa</taxon>
        <taxon>Ecdysozoa</taxon>
        <taxon>Arthropoda</taxon>
        <taxon>Hexapoda</taxon>
        <taxon>Insecta</taxon>
        <taxon>Pterygota</taxon>
        <taxon>Neoptera</taxon>
        <taxon>Endopterygota</taxon>
        <taxon>Diptera</taxon>
        <taxon>Brachycera</taxon>
        <taxon>Muscomorpha</taxon>
        <taxon>Ephydroidea</taxon>
        <taxon>Drosophilidae</taxon>
        <taxon>Drosophila</taxon>
        <taxon>Sophophora</taxon>
    </lineage>
</organism>
<accession>B4GFG9</accession>
<dbReference type="Proteomes" id="UP000008744">
    <property type="component" value="Unassembled WGS sequence"/>
</dbReference>
<feature type="signal peptide" evidence="1">
    <location>
        <begin position="1"/>
        <end position="23"/>
    </location>
</feature>
<keyword evidence="1" id="KW-0732">Signal</keyword>
<keyword evidence="3" id="KW-1185">Reference proteome</keyword>
<dbReference type="AlphaFoldDB" id="B4GFG9"/>
<gene>
    <name evidence="2" type="primary">Dper\GL22210</name>
    <name evidence="2" type="ORF">Dper_GL22210</name>
</gene>
<evidence type="ECO:0000313" key="3">
    <source>
        <dbReference type="Proteomes" id="UP000008744"/>
    </source>
</evidence>
<protein>
    <submittedName>
        <fullName evidence="2">GL22210</fullName>
    </submittedName>
</protein>
<sequence>MKAEKFLKVLLLVFLAMSWTVGGARRRLRRAHYRYRPSKIMKSIHHHKPNQMWPNCTGMTHDLAPLVKSAIIGQLSKKLLQKCGFEEKLPQLDEWRETLDKKIDDHSVIGVIDWLYDEVQILPVTDDPLNLELSRIDDNEGPPAPEQCHDYREYVQIVEELGVNDDDWTF</sequence>
<evidence type="ECO:0000313" key="2">
    <source>
        <dbReference type="EMBL" id="EDW34354.1"/>
    </source>
</evidence>
<dbReference type="OMA" id="PEQCHDY"/>
<reference evidence="2 3" key="1">
    <citation type="journal article" date="2007" name="Nature">
        <title>Evolution of genes and genomes on the Drosophila phylogeny.</title>
        <authorList>
            <consortium name="Drosophila 12 Genomes Consortium"/>
            <person name="Clark A.G."/>
            <person name="Eisen M.B."/>
            <person name="Smith D.R."/>
            <person name="Bergman C.M."/>
            <person name="Oliver B."/>
            <person name="Markow T.A."/>
            <person name="Kaufman T.C."/>
            <person name="Kellis M."/>
            <person name="Gelbart W."/>
            <person name="Iyer V.N."/>
            <person name="Pollard D.A."/>
            <person name="Sackton T.B."/>
            <person name="Larracuente A.M."/>
            <person name="Singh N.D."/>
            <person name="Abad J.P."/>
            <person name="Abt D.N."/>
            <person name="Adryan B."/>
            <person name="Aguade M."/>
            <person name="Akashi H."/>
            <person name="Anderson W.W."/>
            <person name="Aquadro C.F."/>
            <person name="Ardell D.H."/>
            <person name="Arguello R."/>
            <person name="Artieri C.G."/>
            <person name="Barbash D.A."/>
            <person name="Barker D."/>
            <person name="Barsanti P."/>
            <person name="Batterham P."/>
            <person name="Batzoglou S."/>
            <person name="Begun D."/>
            <person name="Bhutkar A."/>
            <person name="Blanco E."/>
            <person name="Bosak S.A."/>
            <person name="Bradley R.K."/>
            <person name="Brand A.D."/>
            <person name="Brent M.R."/>
            <person name="Brooks A.N."/>
            <person name="Brown R.H."/>
            <person name="Butlin R.K."/>
            <person name="Caggese C."/>
            <person name="Calvi B.R."/>
            <person name="Bernardo de Carvalho A."/>
            <person name="Caspi A."/>
            <person name="Castrezana S."/>
            <person name="Celniker S.E."/>
            <person name="Chang J.L."/>
            <person name="Chapple C."/>
            <person name="Chatterji S."/>
            <person name="Chinwalla A."/>
            <person name="Civetta A."/>
            <person name="Clifton S.W."/>
            <person name="Comeron J.M."/>
            <person name="Costello J.C."/>
            <person name="Coyne J.A."/>
            <person name="Daub J."/>
            <person name="David R.G."/>
            <person name="Delcher A.L."/>
            <person name="Delehaunty K."/>
            <person name="Do C.B."/>
            <person name="Ebling H."/>
            <person name="Edwards K."/>
            <person name="Eickbush T."/>
            <person name="Evans J.D."/>
            <person name="Filipski A."/>
            <person name="Findeiss S."/>
            <person name="Freyhult E."/>
            <person name="Fulton L."/>
            <person name="Fulton R."/>
            <person name="Garcia A.C."/>
            <person name="Gardiner A."/>
            <person name="Garfield D.A."/>
            <person name="Garvin B.E."/>
            <person name="Gibson G."/>
            <person name="Gilbert D."/>
            <person name="Gnerre S."/>
            <person name="Godfrey J."/>
            <person name="Good R."/>
            <person name="Gotea V."/>
            <person name="Gravely B."/>
            <person name="Greenberg A.J."/>
            <person name="Griffiths-Jones S."/>
            <person name="Gross S."/>
            <person name="Guigo R."/>
            <person name="Gustafson E.A."/>
            <person name="Haerty W."/>
            <person name="Hahn M.W."/>
            <person name="Halligan D.L."/>
            <person name="Halpern A.L."/>
            <person name="Halter G.M."/>
            <person name="Han M.V."/>
            <person name="Heger A."/>
            <person name="Hillier L."/>
            <person name="Hinrichs A.S."/>
            <person name="Holmes I."/>
            <person name="Hoskins R.A."/>
            <person name="Hubisz M.J."/>
            <person name="Hultmark D."/>
            <person name="Huntley M.A."/>
            <person name="Jaffe D.B."/>
            <person name="Jagadeeshan S."/>
            <person name="Jeck W.R."/>
            <person name="Johnson J."/>
            <person name="Jones C.D."/>
            <person name="Jordan W.C."/>
            <person name="Karpen G.H."/>
            <person name="Kataoka E."/>
            <person name="Keightley P.D."/>
            <person name="Kheradpour P."/>
            <person name="Kirkness E.F."/>
            <person name="Koerich L.B."/>
            <person name="Kristiansen K."/>
            <person name="Kudrna D."/>
            <person name="Kulathinal R.J."/>
            <person name="Kumar S."/>
            <person name="Kwok R."/>
            <person name="Lander E."/>
            <person name="Langley C.H."/>
            <person name="Lapoint R."/>
            <person name="Lazzaro B.P."/>
            <person name="Lee S.J."/>
            <person name="Levesque L."/>
            <person name="Li R."/>
            <person name="Lin C.F."/>
            <person name="Lin M.F."/>
            <person name="Lindblad-Toh K."/>
            <person name="Llopart A."/>
            <person name="Long M."/>
            <person name="Low L."/>
            <person name="Lozovsky E."/>
            <person name="Lu J."/>
            <person name="Luo M."/>
            <person name="Machado C.A."/>
            <person name="Makalowski W."/>
            <person name="Marzo M."/>
            <person name="Matsuda M."/>
            <person name="Matzkin L."/>
            <person name="McAllister B."/>
            <person name="McBride C.S."/>
            <person name="McKernan B."/>
            <person name="McKernan K."/>
            <person name="Mendez-Lago M."/>
            <person name="Minx P."/>
            <person name="Mollenhauer M.U."/>
            <person name="Montooth K."/>
            <person name="Mount S.M."/>
            <person name="Mu X."/>
            <person name="Myers E."/>
            <person name="Negre B."/>
            <person name="Newfeld S."/>
            <person name="Nielsen R."/>
            <person name="Noor M.A."/>
            <person name="O'Grady P."/>
            <person name="Pachter L."/>
            <person name="Papaceit M."/>
            <person name="Parisi M.J."/>
            <person name="Parisi M."/>
            <person name="Parts L."/>
            <person name="Pedersen J.S."/>
            <person name="Pesole G."/>
            <person name="Phillippy A.M."/>
            <person name="Ponting C.P."/>
            <person name="Pop M."/>
            <person name="Porcelli D."/>
            <person name="Powell J.R."/>
            <person name="Prohaska S."/>
            <person name="Pruitt K."/>
            <person name="Puig M."/>
            <person name="Quesneville H."/>
            <person name="Ram K.R."/>
            <person name="Rand D."/>
            <person name="Rasmussen M.D."/>
            <person name="Reed L.K."/>
            <person name="Reenan R."/>
            <person name="Reily A."/>
            <person name="Remington K.A."/>
            <person name="Rieger T.T."/>
            <person name="Ritchie M.G."/>
            <person name="Robin C."/>
            <person name="Rogers Y.H."/>
            <person name="Rohde C."/>
            <person name="Rozas J."/>
            <person name="Rubenfield M.J."/>
            <person name="Ruiz A."/>
            <person name="Russo S."/>
            <person name="Salzberg S.L."/>
            <person name="Sanchez-Gracia A."/>
            <person name="Saranga D.J."/>
            <person name="Sato H."/>
            <person name="Schaeffer S.W."/>
            <person name="Schatz M.C."/>
            <person name="Schlenke T."/>
            <person name="Schwartz R."/>
            <person name="Segarra C."/>
            <person name="Singh R.S."/>
            <person name="Sirot L."/>
            <person name="Sirota M."/>
            <person name="Sisneros N.B."/>
            <person name="Smith C.D."/>
            <person name="Smith T.F."/>
            <person name="Spieth J."/>
            <person name="Stage D.E."/>
            <person name="Stark A."/>
            <person name="Stephan W."/>
            <person name="Strausberg R.L."/>
            <person name="Strempel S."/>
            <person name="Sturgill D."/>
            <person name="Sutton G."/>
            <person name="Sutton G.G."/>
            <person name="Tao W."/>
            <person name="Teichmann S."/>
            <person name="Tobari Y.N."/>
            <person name="Tomimura Y."/>
            <person name="Tsolas J.M."/>
            <person name="Valente V.L."/>
            <person name="Venter E."/>
            <person name="Venter J.C."/>
            <person name="Vicario S."/>
            <person name="Vieira F.G."/>
            <person name="Vilella A.J."/>
            <person name="Villasante A."/>
            <person name="Walenz B."/>
            <person name="Wang J."/>
            <person name="Wasserman M."/>
            <person name="Watts T."/>
            <person name="Wilson D."/>
            <person name="Wilson R.K."/>
            <person name="Wing R.A."/>
            <person name="Wolfner M.F."/>
            <person name="Wong A."/>
            <person name="Wong G.K."/>
            <person name="Wu C.I."/>
            <person name="Wu G."/>
            <person name="Yamamoto D."/>
            <person name="Yang H.P."/>
            <person name="Yang S.P."/>
            <person name="Yorke J.A."/>
            <person name="Yoshida K."/>
            <person name="Zdobnov E."/>
            <person name="Zhang P."/>
            <person name="Zhang Y."/>
            <person name="Zimin A.V."/>
            <person name="Baldwin J."/>
            <person name="Abdouelleil A."/>
            <person name="Abdulkadir J."/>
            <person name="Abebe A."/>
            <person name="Abera B."/>
            <person name="Abreu J."/>
            <person name="Acer S.C."/>
            <person name="Aftuck L."/>
            <person name="Alexander A."/>
            <person name="An P."/>
            <person name="Anderson E."/>
            <person name="Anderson S."/>
            <person name="Arachi H."/>
            <person name="Azer M."/>
            <person name="Bachantsang P."/>
            <person name="Barry A."/>
            <person name="Bayul T."/>
            <person name="Berlin A."/>
            <person name="Bessette D."/>
            <person name="Bloom T."/>
            <person name="Blye J."/>
            <person name="Boguslavskiy L."/>
            <person name="Bonnet C."/>
            <person name="Boukhgalter B."/>
            <person name="Bourzgui I."/>
            <person name="Brown A."/>
            <person name="Cahill P."/>
            <person name="Channer S."/>
            <person name="Cheshatsang Y."/>
            <person name="Chuda L."/>
            <person name="Citroen M."/>
            <person name="Collymore A."/>
            <person name="Cooke P."/>
            <person name="Costello M."/>
            <person name="D'Aco K."/>
            <person name="Daza R."/>
            <person name="De Haan G."/>
            <person name="DeGray S."/>
            <person name="DeMaso C."/>
            <person name="Dhargay N."/>
            <person name="Dooley K."/>
            <person name="Dooley E."/>
            <person name="Doricent M."/>
            <person name="Dorje P."/>
            <person name="Dorjee K."/>
            <person name="Dupes A."/>
            <person name="Elong R."/>
            <person name="Falk J."/>
            <person name="Farina A."/>
            <person name="Faro S."/>
            <person name="Ferguson D."/>
            <person name="Fisher S."/>
            <person name="Foley C.D."/>
            <person name="Franke A."/>
            <person name="Friedrich D."/>
            <person name="Gadbois L."/>
            <person name="Gearin G."/>
            <person name="Gearin C.R."/>
            <person name="Giannoukos G."/>
            <person name="Goode T."/>
            <person name="Graham J."/>
            <person name="Grandbois E."/>
            <person name="Grewal S."/>
            <person name="Gyaltsen K."/>
            <person name="Hafez N."/>
            <person name="Hagos B."/>
            <person name="Hall J."/>
            <person name="Henson C."/>
            <person name="Hollinger A."/>
            <person name="Honan T."/>
            <person name="Huard M.D."/>
            <person name="Hughes L."/>
            <person name="Hurhula B."/>
            <person name="Husby M.E."/>
            <person name="Kamat A."/>
            <person name="Kanga B."/>
            <person name="Kashin S."/>
            <person name="Khazanovich D."/>
            <person name="Kisner P."/>
            <person name="Lance K."/>
            <person name="Lara M."/>
            <person name="Lee W."/>
            <person name="Lennon N."/>
            <person name="Letendre F."/>
            <person name="LeVine R."/>
            <person name="Lipovsky A."/>
            <person name="Liu X."/>
            <person name="Liu J."/>
            <person name="Liu S."/>
            <person name="Lokyitsang T."/>
            <person name="Lokyitsang Y."/>
            <person name="Lubonja R."/>
            <person name="Lui A."/>
            <person name="MacDonald P."/>
            <person name="Magnisalis V."/>
            <person name="Maru K."/>
            <person name="Matthews C."/>
            <person name="McCusker W."/>
            <person name="McDonough S."/>
            <person name="Mehta T."/>
            <person name="Meldrim J."/>
            <person name="Meneus L."/>
            <person name="Mihai O."/>
            <person name="Mihalev A."/>
            <person name="Mihova T."/>
            <person name="Mittelman R."/>
            <person name="Mlenga V."/>
            <person name="Montmayeur A."/>
            <person name="Mulrain L."/>
            <person name="Navidi A."/>
            <person name="Naylor J."/>
            <person name="Negash T."/>
            <person name="Nguyen T."/>
            <person name="Nguyen N."/>
            <person name="Nicol R."/>
            <person name="Norbu C."/>
            <person name="Norbu N."/>
            <person name="Novod N."/>
            <person name="O'Neill B."/>
            <person name="Osman S."/>
            <person name="Markiewicz E."/>
            <person name="Oyono O.L."/>
            <person name="Patti C."/>
            <person name="Phunkhang P."/>
            <person name="Pierre F."/>
            <person name="Priest M."/>
            <person name="Raghuraman S."/>
            <person name="Rege F."/>
            <person name="Reyes R."/>
            <person name="Rise C."/>
            <person name="Rogov P."/>
            <person name="Ross K."/>
            <person name="Ryan E."/>
            <person name="Settipalli S."/>
            <person name="Shea T."/>
            <person name="Sherpa N."/>
            <person name="Shi L."/>
            <person name="Shih D."/>
            <person name="Sparrow T."/>
            <person name="Spaulding J."/>
            <person name="Stalker J."/>
            <person name="Stange-Thomann N."/>
            <person name="Stavropoulos S."/>
            <person name="Stone C."/>
            <person name="Strader C."/>
            <person name="Tesfaye S."/>
            <person name="Thomson T."/>
            <person name="Thoulutsang Y."/>
            <person name="Thoulutsang D."/>
            <person name="Topham K."/>
            <person name="Topping I."/>
            <person name="Tsamla T."/>
            <person name="Vassiliev H."/>
            <person name="Vo A."/>
            <person name="Wangchuk T."/>
            <person name="Wangdi T."/>
            <person name="Weiand M."/>
            <person name="Wilkinson J."/>
            <person name="Wilson A."/>
            <person name="Yadav S."/>
            <person name="Young G."/>
            <person name="Yu Q."/>
            <person name="Zembek L."/>
            <person name="Zhong D."/>
            <person name="Zimmer A."/>
            <person name="Zwirko Z."/>
            <person name="Jaffe D.B."/>
            <person name="Alvarez P."/>
            <person name="Brockman W."/>
            <person name="Butler J."/>
            <person name="Chin C."/>
            <person name="Gnerre S."/>
            <person name="Grabherr M."/>
            <person name="Kleber M."/>
            <person name="Mauceli E."/>
            <person name="MacCallum I."/>
        </authorList>
    </citation>
    <scope>NUCLEOTIDE SEQUENCE [LARGE SCALE GENOMIC DNA]</scope>
    <source>
        <strain evidence="3">MSH-3 / Tucson 14011-0111.49</strain>
    </source>
</reference>
<name>B4GFG9_DROPE</name>
<dbReference type="EMBL" id="CH479182">
    <property type="protein sequence ID" value="EDW34354.1"/>
    <property type="molecule type" value="Genomic_DNA"/>
</dbReference>
<proteinExistence type="predicted"/>
<feature type="chain" id="PRO_5002803510" evidence="1">
    <location>
        <begin position="24"/>
        <end position="170"/>
    </location>
</feature>